<keyword evidence="2" id="KW-1185">Reference proteome</keyword>
<reference evidence="1 2" key="1">
    <citation type="submission" date="2020-05" db="EMBL/GenBank/DDBJ databases">
        <title>Genomic Encyclopedia of Type Strains, Phase IV (KMG-V): Genome sequencing to study the core and pangenomes of soil and plant-associated prokaryotes.</title>
        <authorList>
            <person name="Whitman W."/>
        </authorList>
    </citation>
    <scope>NUCLEOTIDE SEQUENCE [LARGE SCALE GENOMIC DNA]</scope>
    <source>
        <strain evidence="1 2">9A</strain>
    </source>
</reference>
<dbReference type="EMBL" id="JABSNP010000007">
    <property type="protein sequence ID" value="NRT19122.1"/>
    <property type="molecule type" value="Genomic_DNA"/>
</dbReference>
<dbReference type="Proteomes" id="UP000779507">
    <property type="component" value="Unassembled WGS sequence"/>
</dbReference>
<evidence type="ECO:0008006" key="3">
    <source>
        <dbReference type="Google" id="ProtNLM"/>
    </source>
</evidence>
<proteinExistence type="predicted"/>
<sequence length="412" mass="45660">MVSCFWLGALGGARAQASLSGVVQDSVTHQPLAFASVFLANTTLGATTTEQGQFEFPKVPAGTYNVVGSYVGYRLAKQSVTIARAPQQVTLLLGATGNRLGEVVVESTPNKPEDYQKFTEQFLGRTAFSDQCRITNPKDVVVFVNDSTKDLTARARKFVQIDNDALGYRVKYYGLRFASNDEDGSLSFYGEPVFEEMTPRDEAQRRQWATNRAAAYIGSFAHFLKSVYNNRVKAEGYLTQQITVVENHRFELTDSLRRTLLAQRPDGPFSKAEQDSLKKWARAVPVSATLYPADRPIDSLRRVSADRQHTYLRFTGELQVCHFGEAPDPKYGKPMATLGPSRKPYPPLREVSRLRLEAPEAEIQPNGSLLNPLDVSAGEYWGFEKIGEFLPLNYEPPTAAALPAPAHTTPNP</sequence>
<name>A0ABX2FPL8_9BACT</name>
<protein>
    <recommendedName>
        <fullName evidence="3">Carboxypeptidase-like regulatory domain-containing protein</fullName>
    </recommendedName>
</protein>
<dbReference type="Gene3D" id="2.60.40.1120">
    <property type="entry name" value="Carboxypeptidase-like, regulatory domain"/>
    <property type="match status" value="1"/>
</dbReference>
<comment type="caution">
    <text evidence="1">The sequence shown here is derived from an EMBL/GenBank/DDBJ whole genome shotgun (WGS) entry which is preliminary data.</text>
</comment>
<dbReference type="Pfam" id="PF13715">
    <property type="entry name" value="CarbopepD_reg_2"/>
    <property type="match status" value="1"/>
</dbReference>
<evidence type="ECO:0000313" key="1">
    <source>
        <dbReference type="EMBL" id="NRT19122.1"/>
    </source>
</evidence>
<dbReference type="SUPFAM" id="SSF49464">
    <property type="entry name" value="Carboxypeptidase regulatory domain-like"/>
    <property type="match status" value="1"/>
</dbReference>
<organism evidence="1 2">
    <name type="scientific">Hymenobacter caeli</name>
    <dbReference type="NCBI Taxonomy" id="2735894"/>
    <lineage>
        <taxon>Bacteria</taxon>
        <taxon>Pseudomonadati</taxon>
        <taxon>Bacteroidota</taxon>
        <taxon>Cytophagia</taxon>
        <taxon>Cytophagales</taxon>
        <taxon>Hymenobacteraceae</taxon>
        <taxon>Hymenobacter</taxon>
    </lineage>
</organism>
<evidence type="ECO:0000313" key="2">
    <source>
        <dbReference type="Proteomes" id="UP000779507"/>
    </source>
</evidence>
<accession>A0ABX2FPL8</accession>
<gene>
    <name evidence="1" type="ORF">HNP98_001945</name>
</gene>
<dbReference type="InterPro" id="IPR008969">
    <property type="entry name" value="CarboxyPept-like_regulatory"/>
</dbReference>